<dbReference type="RefSeq" id="WP_378487575.1">
    <property type="nucleotide sequence ID" value="NZ_JBHUFB010000020.1"/>
</dbReference>
<evidence type="ECO:0000256" key="3">
    <source>
        <dbReference type="ARBA" id="ARBA00023163"/>
    </source>
</evidence>
<reference evidence="8" key="1">
    <citation type="journal article" date="2019" name="Int. J. Syst. Evol. Microbiol.">
        <title>The Global Catalogue of Microorganisms (GCM) 10K type strain sequencing project: providing services to taxonomists for standard genome sequencing and annotation.</title>
        <authorList>
            <consortium name="The Broad Institute Genomics Platform"/>
            <consortium name="The Broad Institute Genome Sequencing Center for Infectious Disease"/>
            <person name="Wu L."/>
            <person name="Ma J."/>
        </authorList>
    </citation>
    <scope>NUCLEOTIDE SEQUENCE [LARGE SCALE GENOMIC DNA]</scope>
    <source>
        <strain evidence="8">DT72</strain>
    </source>
</reference>
<dbReference type="SUPFAM" id="SSF46689">
    <property type="entry name" value="Homeodomain-like"/>
    <property type="match status" value="1"/>
</dbReference>
<evidence type="ECO:0000256" key="1">
    <source>
        <dbReference type="ARBA" id="ARBA00023015"/>
    </source>
</evidence>
<dbReference type="Gene3D" id="1.10.357.10">
    <property type="entry name" value="Tetracycline Repressor, domain 2"/>
    <property type="match status" value="1"/>
</dbReference>
<keyword evidence="1" id="KW-0805">Transcription regulation</keyword>
<protein>
    <submittedName>
        <fullName evidence="7">TetR/AcrR family transcriptional regulator</fullName>
    </submittedName>
</protein>
<feature type="domain" description="HTH tetR-type" evidence="6">
    <location>
        <begin position="34"/>
        <end position="94"/>
    </location>
</feature>
<keyword evidence="3" id="KW-0804">Transcription</keyword>
<dbReference type="SUPFAM" id="SSF48498">
    <property type="entry name" value="Tetracyclin repressor-like, C-terminal domain"/>
    <property type="match status" value="1"/>
</dbReference>
<dbReference type="InterPro" id="IPR001647">
    <property type="entry name" value="HTH_TetR"/>
</dbReference>
<dbReference type="Pfam" id="PF00440">
    <property type="entry name" value="TetR_N"/>
    <property type="match status" value="1"/>
</dbReference>
<proteinExistence type="predicted"/>
<evidence type="ECO:0000313" key="7">
    <source>
        <dbReference type="EMBL" id="MFD1815131.1"/>
    </source>
</evidence>
<evidence type="ECO:0000259" key="6">
    <source>
        <dbReference type="PROSITE" id="PS50977"/>
    </source>
</evidence>
<feature type="DNA-binding region" description="H-T-H motif" evidence="4">
    <location>
        <begin position="57"/>
        <end position="76"/>
    </location>
</feature>
<dbReference type="Gene3D" id="1.10.10.60">
    <property type="entry name" value="Homeodomain-like"/>
    <property type="match status" value="1"/>
</dbReference>
<evidence type="ECO:0000313" key="8">
    <source>
        <dbReference type="Proteomes" id="UP001597286"/>
    </source>
</evidence>
<dbReference type="Proteomes" id="UP001597286">
    <property type="component" value="Unassembled WGS sequence"/>
</dbReference>
<dbReference type="EMBL" id="JBHUFB010000020">
    <property type="protein sequence ID" value="MFD1815131.1"/>
    <property type="molecule type" value="Genomic_DNA"/>
</dbReference>
<accession>A0ABW4PAV3</accession>
<dbReference type="InterPro" id="IPR036271">
    <property type="entry name" value="Tet_transcr_reg_TetR-rel_C_sf"/>
</dbReference>
<evidence type="ECO:0000256" key="4">
    <source>
        <dbReference type="PROSITE-ProRule" id="PRU00335"/>
    </source>
</evidence>
<dbReference type="InterPro" id="IPR004111">
    <property type="entry name" value="Repressor_TetR_C"/>
</dbReference>
<dbReference type="PROSITE" id="PS50977">
    <property type="entry name" value="HTH_TETR_2"/>
    <property type="match status" value="1"/>
</dbReference>
<keyword evidence="2 4" id="KW-0238">DNA-binding</keyword>
<comment type="caution">
    <text evidence="7">The sequence shown here is derived from an EMBL/GenBank/DDBJ whole genome shotgun (WGS) entry which is preliminary data.</text>
</comment>
<dbReference type="PANTHER" id="PTHR30055:SF151">
    <property type="entry name" value="TRANSCRIPTIONAL REGULATORY PROTEIN"/>
    <property type="match status" value="1"/>
</dbReference>
<dbReference type="Pfam" id="PF02909">
    <property type="entry name" value="TetR_C_1"/>
    <property type="match status" value="1"/>
</dbReference>
<dbReference type="InterPro" id="IPR009057">
    <property type="entry name" value="Homeodomain-like_sf"/>
</dbReference>
<gene>
    <name evidence="7" type="ORF">ACFSJG_23175</name>
</gene>
<dbReference type="InterPro" id="IPR050109">
    <property type="entry name" value="HTH-type_TetR-like_transc_reg"/>
</dbReference>
<keyword evidence="8" id="KW-1185">Reference proteome</keyword>
<feature type="region of interest" description="Disordered" evidence="5">
    <location>
        <begin position="1"/>
        <end position="33"/>
    </location>
</feature>
<evidence type="ECO:0000256" key="2">
    <source>
        <dbReference type="ARBA" id="ARBA00023125"/>
    </source>
</evidence>
<dbReference type="PANTHER" id="PTHR30055">
    <property type="entry name" value="HTH-TYPE TRANSCRIPTIONAL REGULATOR RUTR"/>
    <property type="match status" value="1"/>
</dbReference>
<name>A0ABW4PAV3_9NOCA</name>
<evidence type="ECO:0000256" key="5">
    <source>
        <dbReference type="SAM" id="MobiDB-lite"/>
    </source>
</evidence>
<organism evidence="7 8">
    <name type="scientific">Rhodococcus gannanensis</name>
    <dbReference type="NCBI Taxonomy" id="1960308"/>
    <lineage>
        <taxon>Bacteria</taxon>
        <taxon>Bacillati</taxon>
        <taxon>Actinomycetota</taxon>
        <taxon>Actinomycetes</taxon>
        <taxon>Mycobacteriales</taxon>
        <taxon>Nocardiaceae</taxon>
        <taxon>Rhodococcus</taxon>
    </lineage>
</organism>
<sequence>MTDSTPETPAADNQRFARLWEEPAPPSTRGRPARVNRGQVVDAAVGVADEHGIDAVSMRSVARALGVGAMTLYSHVPSRDHLVDAMVDRAYADFALPDRDLAWRPALEAYAHGYFSLLRAHPWLTSINSWRMPLAPNVFDADEAGFRILVDTGLTAGQVVETIAIVNQTVSGFARSAAAEDADQRSQGTDYETYWAAQTDFWQNTFQPSLYPTMTRLWTVGAFDNGATPFELRIGALLDTIELLIEKSSGDPIPSFDDCMAVPWPDTDCPPPVDGQA</sequence>